<proteinExistence type="predicted"/>
<dbReference type="InterPro" id="IPR051842">
    <property type="entry name" value="uS12_prolyl_hydroxylase"/>
</dbReference>
<evidence type="ECO:0000313" key="2">
    <source>
        <dbReference type="Proteomes" id="UP001172102"/>
    </source>
</evidence>
<dbReference type="Proteomes" id="UP001172102">
    <property type="component" value="Unassembled WGS sequence"/>
</dbReference>
<dbReference type="PANTHER" id="PTHR12117:SF0">
    <property type="entry name" value="PROLYL 3-HYDROXYLASE OGFOD1"/>
    <property type="match status" value="1"/>
</dbReference>
<keyword evidence="2" id="KW-1185">Reference proteome</keyword>
<dbReference type="EMBL" id="JAUKUA010000002">
    <property type="protein sequence ID" value="KAK0726075.1"/>
    <property type="molecule type" value="Genomic_DNA"/>
</dbReference>
<gene>
    <name evidence="1" type="ORF">B0H67DRAFT_466624</name>
</gene>
<evidence type="ECO:0000313" key="1">
    <source>
        <dbReference type="EMBL" id="KAK0726075.1"/>
    </source>
</evidence>
<dbReference type="AlphaFoldDB" id="A0AA40B1Y0"/>
<accession>A0AA40B1Y0</accession>
<reference evidence="1" key="1">
    <citation type="submission" date="2023-06" db="EMBL/GenBank/DDBJ databases">
        <title>Genome-scale phylogeny and comparative genomics of the fungal order Sordariales.</title>
        <authorList>
            <consortium name="Lawrence Berkeley National Laboratory"/>
            <person name="Hensen N."/>
            <person name="Bonometti L."/>
            <person name="Westerberg I."/>
            <person name="Brannstrom I.O."/>
            <person name="Guillou S."/>
            <person name="Cros-Aarteil S."/>
            <person name="Calhoun S."/>
            <person name="Haridas S."/>
            <person name="Kuo A."/>
            <person name="Mondo S."/>
            <person name="Pangilinan J."/>
            <person name="Riley R."/>
            <person name="Labutti K."/>
            <person name="Andreopoulos B."/>
            <person name="Lipzen A."/>
            <person name="Chen C."/>
            <person name="Yanf M."/>
            <person name="Daum C."/>
            <person name="Ng V."/>
            <person name="Clum A."/>
            <person name="Steindorff A."/>
            <person name="Ohm R."/>
            <person name="Martin F."/>
            <person name="Silar P."/>
            <person name="Natvig D."/>
            <person name="Lalanne C."/>
            <person name="Gautier V."/>
            <person name="Ament-Velasquez S.L."/>
            <person name="Kruys A."/>
            <person name="Hutchinson M.I."/>
            <person name="Powell A.J."/>
            <person name="Barry K."/>
            <person name="Miller A.N."/>
            <person name="Grigoriev I.V."/>
            <person name="Debuchy R."/>
            <person name="Gladieux P."/>
            <person name="Thoren M.H."/>
            <person name="Johannesson H."/>
        </authorList>
    </citation>
    <scope>NUCLEOTIDE SEQUENCE</scope>
    <source>
        <strain evidence="1">SMH4607-1</strain>
    </source>
</reference>
<name>A0AA40B1Y0_9PEZI</name>
<dbReference type="PANTHER" id="PTHR12117">
    <property type="entry name" value="HISTONE ACETYLTRANSFERASE COMPLEX"/>
    <property type="match status" value="1"/>
</dbReference>
<organism evidence="1 2">
    <name type="scientific">Lasiosphaeris hirsuta</name>
    <dbReference type="NCBI Taxonomy" id="260670"/>
    <lineage>
        <taxon>Eukaryota</taxon>
        <taxon>Fungi</taxon>
        <taxon>Dikarya</taxon>
        <taxon>Ascomycota</taxon>
        <taxon>Pezizomycotina</taxon>
        <taxon>Sordariomycetes</taxon>
        <taxon>Sordariomycetidae</taxon>
        <taxon>Sordariales</taxon>
        <taxon>Lasiosphaeriaceae</taxon>
        <taxon>Lasiosphaeris</taxon>
    </lineage>
</organism>
<protein>
    <submittedName>
        <fullName evidence="1">Uncharacterized protein</fullName>
    </submittedName>
</protein>
<sequence length="135" mass="15543">PFPHMVIQDPMQDDFLRQDRGEIIRSLTFKFYENKVYRIEWSTYLANISNPDEYAPELLPSLTQLRDALNGPEFRARISSITGVGPLSGTRSSMAVNMYVPGDHLLTHDDCNPTSRNRRLGFILYLTDPDEPWLP</sequence>
<feature type="non-terminal residue" evidence="1">
    <location>
        <position position="135"/>
    </location>
</feature>
<dbReference type="Gene3D" id="2.60.120.620">
    <property type="entry name" value="q2cbj1_9rhob like domain"/>
    <property type="match status" value="1"/>
</dbReference>
<feature type="non-terminal residue" evidence="1">
    <location>
        <position position="1"/>
    </location>
</feature>
<comment type="caution">
    <text evidence="1">The sequence shown here is derived from an EMBL/GenBank/DDBJ whole genome shotgun (WGS) entry which is preliminary data.</text>
</comment>